<dbReference type="AlphaFoldDB" id="A0A1L9U4G1"/>
<sequence>MACRRSVAHDRSDRHSLGRGNLAYTRTPHSDPPSLLLPPQPTFRIVLLANFTLPPFPSPISSPPSIDFPSSCSLSLKLLLASLLSSVTLTAKLTLLPRLK</sequence>
<dbReference type="EMBL" id="KV878698">
    <property type="protein sequence ID" value="OJJ66557.1"/>
    <property type="molecule type" value="Genomic_DNA"/>
</dbReference>
<evidence type="ECO:0000313" key="2">
    <source>
        <dbReference type="EMBL" id="OJJ66557.1"/>
    </source>
</evidence>
<name>A0A1L9U4G1_ASPBC</name>
<dbReference type="Proteomes" id="UP000184499">
    <property type="component" value="Unassembled WGS sequence"/>
</dbReference>
<protein>
    <submittedName>
        <fullName evidence="2">Uncharacterized protein</fullName>
    </submittedName>
</protein>
<feature type="region of interest" description="Disordered" evidence="1">
    <location>
        <begin position="1"/>
        <end position="35"/>
    </location>
</feature>
<proteinExistence type="predicted"/>
<feature type="compositionally biased region" description="Basic and acidic residues" evidence="1">
    <location>
        <begin position="7"/>
        <end position="16"/>
    </location>
</feature>
<keyword evidence="3" id="KW-1185">Reference proteome</keyword>
<dbReference type="VEuPathDB" id="FungiDB:ASPBRDRAFT_48853"/>
<evidence type="ECO:0000256" key="1">
    <source>
        <dbReference type="SAM" id="MobiDB-lite"/>
    </source>
</evidence>
<organism evidence="2 3">
    <name type="scientific">Aspergillus brasiliensis (strain CBS 101740 / IMI 381727 / IBT 21946)</name>
    <dbReference type="NCBI Taxonomy" id="767769"/>
    <lineage>
        <taxon>Eukaryota</taxon>
        <taxon>Fungi</taxon>
        <taxon>Dikarya</taxon>
        <taxon>Ascomycota</taxon>
        <taxon>Pezizomycotina</taxon>
        <taxon>Eurotiomycetes</taxon>
        <taxon>Eurotiomycetidae</taxon>
        <taxon>Eurotiales</taxon>
        <taxon>Aspergillaceae</taxon>
        <taxon>Aspergillus</taxon>
        <taxon>Aspergillus subgen. Circumdati</taxon>
    </lineage>
</organism>
<accession>A0A1L9U4G1</accession>
<gene>
    <name evidence="2" type="ORF">ASPBRDRAFT_48853</name>
</gene>
<dbReference type="GeneID" id="93578660"/>
<dbReference type="RefSeq" id="XP_067473807.1">
    <property type="nucleotide sequence ID" value="XM_067626172.1"/>
</dbReference>
<evidence type="ECO:0000313" key="3">
    <source>
        <dbReference type="Proteomes" id="UP000184499"/>
    </source>
</evidence>
<reference evidence="3" key="1">
    <citation type="journal article" date="2017" name="Genome Biol.">
        <title>Comparative genomics reveals high biological diversity and specific adaptations in the industrially and medically important fungal genus Aspergillus.</title>
        <authorList>
            <person name="de Vries R.P."/>
            <person name="Riley R."/>
            <person name="Wiebenga A."/>
            <person name="Aguilar-Osorio G."/>
            <person name="Amillis S."/>
            <person name="Uchima C.A."/>
            <person name="Anderluh G."/>
            <person name="Asadollahi M."/>
            <person name="Askin M."/>
            <person name="Barry K."/>
            <person name="Battaglia E."/>
            <person name="Bayram O."/>
            <person name="Benocci T."/>
            <person name="Braus-Stromeyer S.A."/>
            <person name="Caldana C."/>
            <person name="Canovas D."/>
            <person name="Cerqueira G.C."/>
            <person name="Chen F."/>
            <person name="Chen W."/>
            <person name="Choi C."/>
            <person name="Clum A."/>
            <person name="Dos Santos R.A."/>
            <person name="Damasio A.R."/>
            <person name="Diallinas G."/>
            <person name="Emri T."/>
            <person name="Fekete E."/>
            <person name="Flipphi M."/>
            <person name="Freyberg S."/>
            <person name="Gallo A."/>
            <person name="Gournas C."/>
            <person name="Habgood R."/>
            <person name="Hainaut M."/>
            <person name="Harispe M.L."/>
            <person name="Henrissat B."/>
            <person name="Hilden K.S."/>
            <person name="Hope R."/>
            <person name="Hossain A."/>
            <person name="Karabika E."/>
            <person name="Karaffa L."/>
            <person name="Karanyi Z."/>
            <person name="Krasevec N."/>
            <person name="Kuo A."/>
            <person name="Kusch H."/>
            <person name="LaButti K."/>
            <person name="Lagendijk E.L."/>
            <person name="Lapidus A."/>
            <person name="Levasseur A."/>
            <person name="Lindquist E."/>
            <person name="Lipzen A."/>
            <person name="Logrieco A.F."/>
            <person name="MacCabe A."/>
            <person name="Maekelae M.R."/>
            <person name="Malavazi I."/>
            <person name="Melin P."/>
            <person name="Meyer V."/>
            <person name="Mielnichuk N."/>
            <person name="Miskei M."/>
            <person name="Molnar A.P."/>
            <person name="Mule G."/>
            <person name="Ngan C.Y."/>
            <person name="Orejas M."/>
            <person name="Orosz E."/>
            <person name="Ouedraogo J.P."/>
            <person name="Overkamp K.M."/>
            <person name="Park H.-S."/>
            <person name="Perrone G."/>
            <person name="Piumi F."/>
            <person name="Punt P.J."/>
            <person name="Ram A.F."/>
            <person name="Ramon A."/>
            <person name="Rauscher S."/>
            <person name="Record E."/>
            <person name="Riano-Pachon D.M."/>
            <person name="Robert V."/>
            <person name="Roehrig J."/>
            <person name="Ruller R."/>
            <person name="Salamov A."/>
            <person name="Salih N.S."/>
            <person name="Samson R.A."/>
            <person name="Sandor E."/>
            <person name="Sanguinetti M."/>
            <person name="Schuetze T."/>
            <person name="Sepcic K."/>
            <person name="Shelest E."/>
            <person name="Sherlock G."/>
            <person name="Sophianopoulou V."/>
            <person name="Squina F.M."/>
            <person name="Sun H."/>
            <person name="Susca A."/>
            <person name="Todd R.B."/>
            <person name="Tsang A."/>
            <person name="Unkles S.E."/>
            <person name="van de Wiele N."/>
            <person name="van Rossen-Uffink D."/>
            <person name="Oliveira J.V."/>
            <person name="Vesth T.C."/>
            <person name="Visser J."/>
            <person name="Yu J.-H."/>
            <person name="Zhou M."/>
            <person name="Andersen M.R."/>
            <person name="Archer D.B."/>
            <person name="Baker S.E."/>
            <person name="Benoit I."/>
            <person name="Brakhage A.A."/>
            <person name="Braus G.H."/>
            <person name="Fischer R."/>
            <person name="Frisvad J.C."/>
            <person name="Goldman G.H."/>
            <person name="Houbraken J."/>
            <person name="Oakley B."/>
            <person name="Pocsi I."/>
            <person name="Scazzocchio C."/>
            <person name="Seiboth B."/>
            <person name="vanKuyk P.A."/>
            <person name="Wortman J."/>
            <person name="Dyer P.S."/>
            <person name="Grigoriev I.V."/>
        </authorList>
    </citation>
    <scope>NUCLEOTIDE SEQUENCE [LARGE SCALE GENOMIC DNA]</scope>
    <source>
        <strain evidence="3">CBS 101740 / IMI 381727 / IBT 21946</strain>
    </source>
</reference>